<evidence type="ECO:0000256" key="6">
    <source>
        <dbReference type="ARBA" id="ARBA00022729"/>
    </source>
</evidence>
<dbReference type="InterPro" id="IPR002241">
    <property type="entry name" value="Glyco_hydro_27"/>
</dbReference>
<dbReference type="CDD" id="cd14792">
    <property type="entry name" value="GH27"/>
    <property type="match status" value="1"/>
</dbReference>
<dbReference type="InterPro" id="IPR013785">
    <property type="entry name" value="Aldolase_TIM"/>
</dbReference>
<evidence type="ECO:0000313" key="13">
    <source>
        <dbReference type="EMBL" id="KAF2006794.1"/>
    </source>
</evidence>
<accession>A0A6A5X0D9</accession>
<comment type="similarity">
    <text evidence="4 10">Belongs to the glycosyl hydrolase 27 family.</text>
</comment>
<keyword evidence="14" id="KW-1185">Reference proteome</keyword>
<feature type="chain" id="PRO_5025459725" description="Alpha-galactosidase" evidence="11">
    <location>
        <begin position="19"/>
        <end position="425"/>
    </location>
</feature>
<dbReference type="Pfam" id="PF16499">
    <property type="entry name" value="Melibiase_2"/>
    <property type="match status" value="1"/>
</dbReference>
<evidence type="ECO:0000259" key="12">
    <source>
        <dbReference type="Pfam" id="PF17801"/>
    </source>
</evidence>
<evidence type="ECO:0000256" key="8">
    <source>
        <dbReference type="ARBA" id="ARBA00023180"/>
    </source>
</evidence>
<keyword evidence="8" id="KW-0325">Glycoprotein</keyword>
<dbReference type="GO" id="GO:0005975">
    <property type="term" value="P:carbohydrate metabolic process"/>
    <property type="evidence" value="ECO:0007669"/>
    <property type="project" value="InterPro"/>
</dbReference>
<feature type="domain" description="Alpha galactosidase C-terminal" evidence="12">
    <location>
        <begin position="322"/>
        <end position="397"/>
    </location>
</feature>
<evidence type="ECO:0000313" key="14">
    <source>
        <dbReference type="Proteomes" id="UP000799779"/>
    </source>
</evidence>
<feature type="signal peptide" evidence="11">
    <location>
        <begin position="1"/>
        <end position="18"/>
    </location>
</feature>
<dbReference type="Proteomes" id="UP000799779">
    <property type="component" value="Unassembled WGS sequence"/>
</dbReference>
<dbReference type="AlphaFoldDB" id="A0A6A5X0D9"/>
<evidence type="ECO:0000256" key="2">
    <source>
        <dbReference type="ARBA" id="ARBA00003969"/>
    </source>
</evidence>
<evidence type="ECO:0000256" key="3">
    <source>
        <dbReference type="ARBA" id="ARBA00004613"/>
    </source>
</evidence>
<dbReference type="InterPro" id="IPR041233">
    <property type="entry name" value="Melibiase_C"/>
</dbReference>
<evidence type="ECO:0000256" key="5">
    <source>
        <dbReference type="ARBA" id="ARBA00022525"/>
    </source>
</evidence>
<evidence type="ECO:0000256" key="1">
    <source>
        <dbReference type="ARBA" id="ARBA00001255"/>
    </source>
</evidence>
<keyword evidence="9 10" id="KW-0326">Glycosidase</keyword>
<dbReference type="Gene3D" id="3.20.20.70">
    <property type="entry name" value="Aldolase class I"/>
    <property type="match status" value="2"/>
</dbReference>
<proteinExistence type="inferred from homology"/>
<organism evidence="13 14">
    <name type="scientific">Amniculicola lignicola CBS 123094</name>
    <dbReference type="NCBI Taxonomy" id="1392246"/>
    <lineage>
        <taxon>Eukaryota</taxon>
        <taxon>Fungi</taxon>
        <taxon>Dikarya</taxon>
        <taxon>Ascomycota</taxon>
        <taxon>Pezizomycotina</taxon>
        <taxon>Dothideomycetes</taxon>
        <taxon>Pleosporomycetidae</taxon>
        <taxon>Pleosporales</taxon>
        <taxon>Amniculicolaceae</taxon>
        <taxon>Amniculicola</taxon>
    </lineage>
</organism>
<dbReference type="PRINTS" id="PR00740">
    <property type="entry name" value="GLHYDRLASE27"/>
</dbReference>
<keyword evidence="7 10" id="KW-0378">Hydrolase</keyword>
<keyword evidence="5" id="KW-0964">Secreted</keyword>
<protein>
    <recommendedName>
        <fullName evidence="10">Alpha-galactosidase</fullName>
        <ecNumber evidence="10">3.2.1.22</ecNumber>
    </recommendedName>
    <alternativeName>
        <fullName evidence="10">Melibiase</fullName>
    </alternativeName>
</protein>
<dbReference type="EMBL" id="ML977558">
    <property type="protein sequence ID" value="KAF2006794.1"/>
    <property type="molecule type" value="Genomic_DNA"/>
</dbReference>
<dbReference type="SUPFAM" id="SSF51445">
    <property type="entry name" value="(Trans)glycosidases"/>
    <property type="match status" value="1"/>
</dbReference>
<dbReference type="InterPro" id="IPR000111">
    <property type="entry name" value="Glyco_hydro_27/36_CS"/>
</dbReference>
<evidence type="ECO:0000256" key="10">
    <source>
        <dbReference type="RuleBase" id="RU361168"/>
    </source>
</evidence>
<dbReference type="InterPro" id="IPR013780">
    <property type="entry name" value="Glyco_hydro_b"/>
</dbReference>
<dbReference type="PANTHER" id="PTHR11452:SF61">
    <property type="entry name" value="ALPHA-GALACTOSIDASE B-RELATED"/>
    <property type="match status" value="1"/>
</dbReference>
<dbReference type="InterPro" id="IPR017853">
    <property type="entry name" value="GH"/>
</dbReference>
<evidence type="ECO:0000256" key="4">
    <source>
        <dbReference type="ARBA" id="ARBA00009743"/>
    </source>
</evidence>
<dbReference type="OrthoDB" id="5795902at2759"/>
<evidence type="ECO:0000256" key="7">
    <source>
        <dbReference type="ARBA" id="ARBA00022801"/>
    </source>
</evidence>
<evidence type="ECO:0000256" key="9">
    <source>
        <dbReference type="ARBA" id="ARBA00023295"/>
    </source>
</evidence>
<comment type="function">
    <text evidence="2">Hydrolyzes a variety of simple alpha-D-galactoside as well as more complex molecules such as oligosaccharides and polysaccharides.</text>
</comment>
<dbReference type="GO" id="GO:0005576">
    <property type="term" value="C:extracellular region"/>
    <property type="evidence" value="ECO:0007669"/>
    <property type="project" value="UniProtKB-SubCell"/>
</dbReference>
<comment type="subcellular location">
    <subcellularLocation>
        <location evidence="3">Secreted</location>
    </subcellularLocation>
</comment>
<dbReference type="GO" id="GO:0004557">
    <property type="term" value="F:alpha-galactosidase activity"/>
    <property type="evidence" value="ECO:0007669"/>
    <property type="project" value="UniProtKB-EC"/>
</dbReference>
<dbReference type="EC" id="3.2.1.22" evidence="10"/>
<dbReference type="PROSITE" id="PS00512">
    <property type="entry name" value="ALPHA_GALACTOSIDASE"/>
    <property type="match status" value="1"/>
</dbReference>
<name>A0A6A5X0D9_9PLEO</name>
<reference evidence="13" key="1">
    <citation type="journal article" date="2020" name="Stud. Mycol.">
        <title>101 Dothideomycetes genomes: a test case for predicting lifestyles and emergence of pathogens.</title>
        <authorList>
            <person name="Haridas S."/>
            <person name="Albert R."/>
            <person name="Binder M."/>
            <person name="Bloem J."/>
            <person name="Labutti K."/>
            <person name="Salamov A."/>
            <person name="Andreopoulos B."/>
            <person name="Baker S."/>
            <person name="Barry K."/>
            <person name="Bills G."/>
            <person name="Bluhm B."/>
            <person name="Cannon C."/>
            <person name="Castanera R."/>
            <person name="Culley D."/>
            <person name="Daum C."/>
            <person name="Ezra D."/>
            <person name="Gonzalez J."/>
            <person name="Henrissat B."/>
            <person name="Kuo A."/>
            <person name="Liang C."/>
            <person name="Lipzen A."/>
            <person name="Lutzoni F."/>
            <person name="Magnuson J."/>
            <person name="Mondo S."/>
            <person name="Nolan M."/>
            <person name="Ohm R."/>
            <person name="Pangilinan J."/>
            <person name="Park H.-J."/>
            <person name="Ramirez L."/>
            <person name="Alfaro M."/>
            <person name="Sun H."/>
            <person name="Tritt A."/>
            <person name="Yoshinaga Y."/>
            <person name="Zwiers L.-H."/>
            <person name="Turgeon B."/>
            <person name="Goodwin S."/>
            <person name="Spatafora J."/>
            <person name="Crous P."/>
            <person name="Grigoriev I."/>
        </authorList>
    </citation>
    <scope>NUCLEOTIDE SEQUENCE</scope>
    <source>
        <strain evidence="13">CBS 123094</strain>
    </source>
</reference>
<dbReference type="Pfam" id="PF17801">
    <property type="entry name" value="Melibiase_C"/>
    <property type="match status" value="1"/>
</dbReference>
<dbReference type="PANTHER" id="PTHR11452">
    <property type="entry name" value="ALPHA-GALACTOSIDASE/ALPHA-N-ACETYLGALACTOSAMINIDASE"/>
    <property type="match status" value="1"/>
</dbReference>
<keyword evidence="6 11" id="KW-0732">Signal</keyword>
<keyword evidence="10" id="KW-1015">Disulfide bond</keyword>
<comment type="catalytic activity">
    <reaction evidence="1 10">
        <text>Hydrolysis of terminal, non-reducing alpha-D-galactose residues in alpha-D-galactosides, including galactose oligosaccharides, galactomannans and galactolipids.</text>
        <dbReference type="EC" id="3.2.1.22"/>
    </reaction>
</comment>
<dbReference type="Gene3D" id="2.60.40.1180">
    <property type="entry name" value="Golgi alpha-mannosidase II"/>
    <property type="match status" value="1"/>
</dbReference>
<dbReference type="SUPFAM" id="SSF51011">
    <property type="entry name" value="Glycosyl hydrolase domain"/>
    <property type="match status" value="1"/>
</dbReference>
<sequence>MKPFQATLSLIIAGLAHALVSPNGTGRLPALGWNSWNEYGCNINEDVFIGVGQRFLDLGLKDLGYEYINIDDCWSDKAQRRDPRTMEIVPDYQKFPKGINHTADLIHALGLKLGIYSDADLKYDNCNVPKEWVDQYEYTPEGGNSDSPPGYDWGTSKTAKRYNAMRDALSKQSRTIQYSLCAWGHAHVEQWGNNTGHSWRMWGDIYPEWTGQYQWSWGLMPILNQASFFWNTTNFWSHNDWDMLEVGNGNLTYEENRSHFAMWAALKSPLIIGTPLDNIKKPVLEILSNKELIDFNQDNIYGESAFPYKWGVNKDGTSNMTHPAEYWTGTSVKGIHVFILNTQGNEIVKQVLFEEIPGLEGKGEYLVHDMWTGKDLGVFNGHFSISVKKHDTAALRFVHINGKSSCVIVQGIANKTHVGGHPNPK</sequence>
<gene>
    <name evidence="13" type="ORF">P154DRAFT_597021</name>
</gene>
<evidence type="ECO:0000256" key="11">
    <source>
        <dbReference type="SAM" id="SignalP"/>
    </source>
</evidence>